<dbReference type="EMBL" id="ML213687">
    <property type="protein sequence ID" value="TFK32105.1"/>
    <property type="molecule type" value="Genomic_DNA"/>
</dbReference>
<gene>
    <name evidence="2" type="ORF">BDQ12DRAFT_529039</name>
</gene>
<keyword evidence="3" id="KW-1185">Reference proteome</keyword>
<dbReference type="Proteomes" id="UP000308652">
    <property type="component" value="Unassembled WGS sequence"/>
</dbReference>
<evidence type="ECO:0000313" key="3">
    <source>
        <dbReference type="Proteomes" id="UP000308652"/>
    </source>
</evidence>
<feature type="transmembrane region" description="Helical" evidence="1">
    <location>
        <begin position="24"/>
        <end position="42"/>
    </location>
</feature>
<sequence>MHRTSSYPLFLSTVLFGLLACKRIHILVVIIITVILTVSILAQWAEPSLELLITFVFLAIAMHRWDRALETSPTSCRPTHSANMKQCNRIRKANPKARIFPLDEDSNEWISRIRARIPSADTFDSEGWCIICIPAEVEILNKHLYQNRAGLSP</sequence>
<evidence type="ECO:0000313" key="2">
    <source>
        <dbReference type="EMBL" id="TFK32105.1"/>
    </source>
</evidence>
<reference evidence="2 3" key="1">
    <citation type="journal article" date="2019" name="Nat. Ecol. Evol.">
        <title>Megaphylogeny resolves global patterns of mushroom evolution.</title>
        <authorList>
            <person name="Varga T."/>
            <person name="Krizsan K."/>
            <person name="Foldi C."/>
            <person name="Dima B."/>
            <person name="Sanchez-Garcia M."/>
            <person name="Sanchez-Ramirez S."/>
            <person name="Szollosi G.J."/>
            <person name="Szarkandi J.G."/>
            <person name="Papp V."/>
            <person name="Albert L."/>
            <person name="Andreopoulos W."/>
            <person name="Angelini C."/>
            <person name="Antonin V."/>
            <person name="Barry K.W."/>
            <person name="Bougher N.L."/>
            <person name="Buchanan P."/>
            <person name="Buyck B."/>
            <person name="Bense V."/>
            <person name="Catcheside P."/>
            <person name="Chovatia M."/>
            <person name="Cooper J."/>
            <person name="Damon W."/>
            <person name="Desjardin D."/>
            <person name="Finy P."/>
            <person name="Geml J."/>
            <person name="Haridas S."/>
            <person name="Hughes K."/>
            <person name="Justo A."/>
            <person name="Karasinski D."/>
            <person name="Kautmanova I."/>
            <person name="Kiss B."/>
            <person name="Kocsube S."/>
            <person name="Kotiranta H."/>
            <person name="LaButti K.M."/>
            <person name="Lechner B.E."/>
            <person name="Liimatainen K."/>
            <person name="Lipzen A."/>
            <person name="Lukacs Z."/>
            <person name="Mihaltcheva S."/>
            <person name="Morgado L.N."/>
            <person name="Niskanen T."/>
            <person name="Noordeloos M.E."/>
            <person name="Ohm R.A."/>
            <person name="Ortiz-Santana B."/>
            <person name="Ovrebo C."/>
            <person name="Racz N."/>
            <person name="Riley R."/>
            <person name="Savchenko A."/>
            <person name="Shiryaev A."/>
            <person name="Soop K."/>
            <person name="Spirin V."/>
            <person name="Szebenyi C."/>
            <person name="Tomsovsky M."/>
            <person name="Tulloss R.E."/>
            <person name="Uehling J."/>
            <person name="Grigoriev I.V."/>
            <person name="Vagvolgyi C."/>
            <person name="Papp T."/>
            <person name="Martin F.M."/>
            <person name="Miettinen O."/>
            <person name="Hibbett D.S."/>
            <person name="Nagy L.G."/>
        </authorList>
    </citation>
    <scope>NUCLEOTIDE SEQUENCE [LARGE SCALE GENOMIC DNA]</scope>
    <source>
        <strain evidence="2 3">CBS 166.37</strain>
    </source>
</reference>
<proteinExistence type="predicted"/>
<dbReference type="AlphaFoldDB" id="A0A5C3LHJ1"/>
<keyword evidence="1" id="KW-0812">Transmembrane</keyword>
<accession>A0A5C3LHJ1</accession>
<dbReference type="PROSITE" id="PS51257">
    <property type="entry name" value="PROKAR_LIPOPROTEIN"/>
    <property type="match status" value="1"/>
</dbReference>
<keyword evidence="1" id="KW-0472">Membrane</keyword>
<protein>
    <submittedName>
        <fullName evidence="2">Uncharacterized protein</fullName>
    </submittedName>
</protein>
<keyword evidence="1" id="KW-1133">Transmembrane helix</keyword>
<organism evidence="2 3">
    <name type="scientific">Crucibulum laeve</name>
    <dbReference type="NCBI Taxonomy" id="68775"/>
    <lineage>
        <taxon>Eukaryota</taxon>
        <taxon>Fungi</taxon>
        <taxon>Dikarya</taxon>
        <taxon>Basidiomycota</taxon>
        <taxon>Agaricomycotina</taxon>
        <taxon>Agaricomycetes</taxon>
        <taxon>Agaricomycetidae</taxon>
        <taxon>Agaricales</taxon>
        <taxon>Agaricineae</taxon>
        <taxon>Nidulariaceae</taxon>
        <taxon>Crucibulum</taxon>
    </lineage>
</organism>
<evidence type="ECO:0000256" key="1">
    <source>
        <dbReference type="SAM" id="Phobius"/>
    </source>
</evidence>
<name>A0A5C3LHJ1_9AGAR</name>